<dbReference type="InterPro" id="IPR029063">
    <property type="entry name" value="SAM-dependent_MTases_sf"/>
</dbReference>
<protein>
    <recommendedName>
        <fullName evidence="4">thiopurine S-methyltransferase</fullName>
        <ecNumber evidence="4">2.1.1.67</ecNumber>
    </recommendedName>
</protein>
<dbReference type="GO" id="GO:0008119">
    <property type="term" value="F:thiopurine S-methyltransferase activity"/>
    <property type="evidence" value="ECO:0007669"/>
    <property type="project" value="UniProtKB-EC"/>
</dbReference>
<dbReference type="HAMAP" id="MF_00812">
    <property type="entry name" value="Thiopur_methtran"/>
    <property type="match status" value="1"/>
</dbReference>
<evidence type="ECO:0000313" key="10">
    <source>
        <dbReference type="Proteomes" id="UP000824782"/>
    </source>
</evidence>
<comment type="caution">
    <text evidence="9">The sequence shown here is derived from an EMBL/GenBank/DDBJ whole genome shotgun (WGS) entry which is preliminary data.</text>
</comment>
<evidence type="ECO:0000256" key="1">
    <source>
        <dbReference type="ARBA" id="ARBA00000903"/>
    </source>
</evidence>
<dbReference type="InterPro" id="IPR025835">
    <property type="entry name" value="Thiopurine_S-MeTrfase"/>
</dbReference>
<keyword evidence="5" id="KW-0963">Cytoplasm</keyword>
<dbReference type="SUPFAM" id="SSF53335">
    <property type="entry name" value="S-adenosyl-L-methionine-dependent methyltransferases"/>
    <property type="match status" value="1"/>
</dbReference>
<comment type="catalytic activity">
    <reaction evidence="1">
        <text>S-adenosyl-L-methionine + a thiopurine = S-adenosyl-L-homocysteine + a thiopurine S-methylether.</text>
        <dbReference type="EC" id="2.1.1.67"/>
    </reaction>
</comment>
<gene>
    <name evidence="9" type="ORF">GDO81_011813</name>
</gene>
<evidence type="ECO:0000256" key="5">
    <source>
        <dbReference type="ARBA" id="ARBA00022490"/>
    </source>
</evidence>
<keyword evidence="7" id="KW-0808">Transferase</keyword>
<dbReference type="EMBL" id="WNYA01000005">
    <property type="protein sequence ID" value="KAG8571872.1"/>
    <property type="molecule type" value="Genomic_DNA"/>
</dbReference>
<dbReference type="Proteomes" id="UP000824782">
    <property type="component" value="Unassembled WGS sequence"/>
</dbReference>
<dbReference type="GO" id="GO:0032259">
    <property type="term" value="P:methylation"/>
    <property type="evidence" value="ECO:0007669"/>
    <property type="project" value="UniProtKB-KW"/>
</dbReference>
<keyword evidence="6" id="KW-0489">Methyltransferase</keyword>
<dbReference type="GO" id="GO:0005737">
    <property type="term" value="C:cytoplasm"/>
    <property type="evidence" value="ECO:0007669"/>
    <property type="project" value="UniProtKB-SubCell"/>
</dbReference>
<accession>A0AAV7BGZ2</accession>
<evidence type="ECO:0000256" key="3">
    <source>
        <dbReference type="ARBA" id="ARBA00008145"/>
    </source>
</evidence>
<evidence type="ECO:0000313" key="9">
    <source>
        <dbReference type="EMBL" id="KAG8571872.1"/>
    </source>
</evidence>
<dbReference type="Pfam" id="PF05724">
    <property type="entry name" value="TPMT"/>
    <property type="match status" value="1"/>
</dbReference>
<comment type="subcellular location">
    <subcellularLocation>
        <location evidence="2">Cytoplasm</location>
    </subcellularLocation>
</comment>
<evidence type="ECO:0000256" key="4">
    <source>
        <dbReference type="ARBA" id="ARBA00011905"/>
    </source>
</evidence>
<reference evidence="9" key="1">
    <citation type="thesis" date="2020" institute="ProQuest LLC" country="789 East Eisenhower Parkway, Ann Arbor, MI, USA">
        <title>Comparative Genomics and Chromosome Evolution.</title>
        <authorList>
            <person name="Mudd A.B."/>
        </authorList>
    </citation>
    <scope>NUCLEOTIDE SEQUENCE</scope>
    <source>
        <strain evidence="9">237g6f4</strain>
        <tissue evidence="9">Blood</tissue>
    </source>
</reference>
<dbReference type="EC" id="2.1.1.67" evidence="4"/>
<keyword evidence="10" id="KW-1185">Reference proteome</keyword>
<comment type="similarity">
    <text evidence="3">Belongs to the class I-like SAM-binding methyltransferase superfamily. TPMT family.</text>
</comment>
<evidence type="ECO:0000256" key="2">
    <source>
        <dbReference type="ARBA" id="ARBA00004496"/>
    </source>
</evidence>
<dbReference type="PROSITE" id="PS51585">
    <property type="entry name" value="SAM_MT_TPMT"/>
    <property type="match status" value="1"/>
</dbReference>
<keyword evidence="8" id="KW-0949">S-adenosyl-L-methionine</keyword>
<dbReference type="InterPro" id="IPR008854">
    <property type="entry name" value="TPMT"/>
</dbReference>
<evidence type="ECO:0000256" key="7">
    <source>
        <dbReference type="ARBA" id="ARBA00022679"/>
    </source>
</evidence>
<name>A0AAV7BGZ2_ENGPU</name>
<dbReference type="Gene3D" id="3.40.50.150">
    <property type="entry name" value="Vaccinia Virus protein VP39"/>
    <property type="match status" value="1"/>
</dbReference>
<organism evidence="9 10">
    <name type="scientific">Engystomops pustulosus</name>
    <name type="common">Tungara frog</name>
    <name type="synonym">Physalaemus pustulosus</name>
    <dbReference type="NCBI Taxonomy" id="76066"/>
    <lineage>
        <taxon>Eukaryota</taxon>
        <taxon>Metazoa</taxon>
        <taxon>Chordata</taxon>
        <taxon>Craniata</taxon>
        <taxon>Vertebrata</taxon>
        <taxon>Euteleostomi</taxon>
        <taxon>Amphibia</taxon>
        <taxon>Batrachia</taxon>
        <taxon>Anura</taxon>
        <taxon>Neobatrachia</taxon>
        <taxon>Hyloidea</taxon>
        <taxon>Leptodactylidae</taxon>
        <taxon>Leiuperinae</taxon>
        <taxon>Engystomops</taxon>
    </lineage>
</organism>
<evidence type="ECO:0000256" key="8">
    <source>
        <dbReference type="ARBA" id="ARBA00022691"/>
    </source>
</evidence>
<dbReference type="PANTHER" id="PTHR10259:SF11">
    <property type="entry name" value="THIOPURINE S-METHYLTRANSFERASE"/>
    <property type="match status" value="1"/>
</dbReference>
<dbReference type="PANTHER" id="PTHR10259">
    <property type="entry name" value="THIOPURINE S-METHYLTRANSFERASE"/>
    <property type="match status" value="1"/>
</dbReference>
<sequence>MILHQCIYSSLKIHTMSNPSESPETKQNRILSQEDWKQKWETRNIGFHENNIHPFLAEFLNEMLGGRTKLNIFFPLCGKAVDMKWLADMGHSIVGVDVSELGLKEFFSEHNIPYTEEAVAGIPGATVYKSSSGNISLYCCSIYDISPSVIGKFDGIWDRGAMVAVNPGDRERYANVILSIMAKDCHYLLVTVEYDPKLHAGPPFFVPDSELENLLGASCSMKLLKKIDGLTDKQKQWGLDLYFEKIHLITQQLQS</sequence>
<evidence type="ECO:0000256" key="6">
    <source>
        <dbReference type="ARBA" id="ARBA00022603"/>
    </source>
</evidence>
<proteinExistence type="inferred from homology"/>
<dbReference type="AlphaFoldDB" id="A0AAV7BGZ2"/>
<dbReference type="FunFam" id="3.40.50.150:FF:000101">
    <property type="entry name" value="Thiopurine S-methyltransferase"/>
    <property type="match status" value="1"/>
</dbReference>
<dbReference type="PIRSF" id="PIRSF023956">
    <property type="entry name" value="Thiopurine_S-methyltransferase"/>
    <property type="match status" value="1"/>
</dbReference>